<dbReference type="InterPro" id="IPR051932">
    <property type="entry name" value="Bact_StressResp_Reg"/>
</dbReference>
<dbReference type="RefSeq" id="WP_096409737.1">
    <property type="nucleotide sequence ID" value="NZ_AP017372.2"/>
</dbReference>
<sequence length="291" mass="32026">MNAQSQKVSERVGQLFQADVNGIAKHIEEPARAYFGGSHGLLDDTEITEISFELEHLFGEFLGCEDPLSTESPAYEALQGFFVNLAKKILSRGGDIDNLVRYTQSLQRALIAAVEEVNDIPFTRSRSVLAFVSERFTELMLVIFRTYLNQKDATIQAQEDELREKATPITEIWQGVIALPLIGTLDSSRAMLIMDSLLNRIANHKVKVVVMDLTGVGSIDSQVSHHLIHMVRAVKLMGAEAVLTGISPEIARALTQLEIDLGEVRTRSNLADGLSDAFKHIGVKVVPIDGS</sequence>
<dbReference type="InterPro" id="IPR002645">
    <property type="entry name" value="STAS_dom"/>
</dbReference>
<reference evidence="3" key="1">
    <citation type="submission" date="2016-02" db="EMBL/GenBank/DDBJ databases">
        <title>Halorhodospira halochloris DSM-1059 complete genome, version 2.</title>
        <authorList>
            <person name="Tsukatani Y."/>
        </authorList>
    </citation>
    <scope>NUCLEOTIDE SEQUENCE</scope>
    <source>
        <strain evidence="3">DSM 1059</strain>
    </source>
</reference>
<gene>
    <name evidence="3" type="ORF">HH1059_16500</name>
</gene>
<evidence type="ECO:0000313" key="3">
    <source>
        <dbReference type="EMBL" id="BAU58361.1"/>
    </source>
</evidence>
<dbReference type="SUPFAM" id="SSF52091">
    <property type="entry name" value="SpoIIaa-like"/>
    <property type="match status" value="1"/>
</dbReference>
<accession>A0A125T2Q2</accession>
<dbReference type="AlphaFoldDB" id="A0A125T2Q2"/>
<evidence type="ECO:0000259" key="2">
    <source>
        <dbReference type="PROSITE" id="PS50801"/>
    </source>
</evidence>
<dbReference type="PROSITE" id="PS50801">
    <property type="entry name" value="STAS"/>
    <property type="match status" value="1"/>
</dbReference>
<dbReference type="CDD" id="cd07041">
    <property type="entry name" value="STAS_RsbR_RsbS_like"/>
    <property type="match status" value="1"/>
</dbReference>
<organism evidence="3 4">
    <name type="scientific">Halorhodospira halochloris</name>
    <name type="common">Ectothiorhodospira halochloris</name>
    <dbReference type="NCBI Taxonomy" id="1052"/>
    <lineage>
        <taxon>Bacteria</taxon>
        <taxon>Pseudomonadati</taxon>
        <taxon>Pseudomonadota</taxon>
        <taxon>Gammaproteobacteria</taxon>
        <taxon>Chromatiales</taxon>
        <taxon>Ectothiorhodospiraceae</taxon>
        <taxon>Halorhodospira</taxon>
    </lineage>
</organism>
<dbReference type="Gene3D" id="3.30.750.24">
    <property type="entry name" value="STAS domain"/>
    <property type="match status" value="1"/>
</dbReference>
<name>A0A125T2Q2_HALHR</name>
<keyword evidence="4" id="KW-1185">Reference proteome</keyword>
<dbReference type="PANTHER" id="PTHR33745">
    <property type="entry name" value="RSBT ANTAGONIST PROTEIN RSBS-RELATED"/>
    <property type="match status" value="1"/>
</dbReference>
<dbReference type="PANTHER" id="PTHR33745:SF3">
    <property type="entry name" value="RSBT CO-ANTAGONIST PROTEIN RSBRC"/>
    <property type="match status" value="1"/>
</dbReference>
<feature type="domain" description="STAS" evidence="2">
    <location>
        <begin position="166"/>
        <end position="277"/>
    </location>
</feature>
<evidence type="ECO:0000256" key="1">
    <source>
        <dbReference type="ARBA" id="ARBA00022553"/>
    </source>
</evidence>
<dbReference type="InterPro" id="IPR036513">
    <property type="entry name" value="STAS_dom_sf"/>
</dbReference>
<proteinExistence type="predicted"/>
<evidence type="ECO:0000313" key="4">
    <source>
        <dbReference type="Proteomes" id="UP000218890"/>
    </source>
</evidence>
<protein>
    <submittedName>
        <fullName evidence="3">RsbR</fullName>
    </submittedName>
</protein>
<dbReference type="Pfam" id="PF01740">
    <property type="entry name" value="STAS"/>
    <property type="match status" value="1"/>
</dbReference>
<dbReference type="Proteomes" id="UP000218890">
    <property type="component" value="Chromosome"/>
</dbReference>
<dbReference type="EMBL" id="AP017372">
    <property type="protein sequence ID" value="BAU58361.1"/>
    <property type="molecule type" value="Genomic_DNA"/>
</dbReference>
<keyword evidence="1" id="KW-0597">Phosphoprotein</keyword>
<dbReference type="OrthoDB" id="9800154at2"/>
<dbReference type="KEGG" id="hhk:HH1059_16500"/>